<sequence>MTESKSNGPGEAAGWPDYRAVWRWHFYAGLFCVPFVVVLSISGSIYLFKQEIESWIDRPYDGLSVRGRPEPPSKQVAAALAAFPGASFHAYELPQADDESTRVIVRRGGEALRVYVHPESLRVLHAVVEEDRLMRRLFRLHGELLMGDRGSAIVELASSWAIVMIVTGLFLWWPRGARRLGGVLYPRLGRGSRIFWRDLHAATGLWVSGFALVLLLTGLPWAKFWGDYFRGARRLTGTAVARQDWTNGAVPRAMTEPDGGHAGHGGARGGRGSGSRPTADLAALDRIAATVGPLRLPPPVVIAPPEAPSTGGPAAGSLADWTARSMTANRPYRVDLVMDGATGAIKGRKGFGDRHPIDRIVGVGIALHEGRLFGPPNQLLGLATAAGLVLLSVSSVVLWLRRRDPGTLGAPRPLARPAFAPGLLLTIFALGVYLPLFGASLLAVLAAEKLILGRIPSVSHWLGLQTSRA</sequence>
<reference evidence="3 4" key="1">
    <citation type="submission" date="2023-03" db="EMBL/GenBank/DDBJ databases">
        <title>Paludisphaera mucosa sp. nov. a novel planctomycete from northern fen.</title>
        <authorList>
            <person name="Ivanova A."/>
        </authorList>
    </citation>
    <scope>NUCLEOTIDE SEQUENCE [LARGE SCALE GENOMIC DNA]</scope>
    <source>
        <strain evidence="3 4">Pla2</strain>
    </source>
</reference>
<dbReference type="EMBL" id="JARRAG010000002">
    <property type="protein sequence ID" value="MDG3005178.1"/>
    <property type="molecule type" value="Genomic_DNA"/>
</dbReference>
<feature type="compositionally biased region" description="Gly residues" evidence="1">
    <location>
        <begin position="260"/>
        <end position="273"/>
    </location>
</feature>
<keyword evidence="2" id="KW-0812">Transmembrane</keyword>
<keyword evidence="2" id="KW-0472">Membrane</keyword>
<comment type="caution">
    <text evidence="3">The sequence shown here is derived from an EMBL/GenBank/DDBJ whole genome shotgun (WGS) entry which is preliminary data.</text>
</comment>
<dbReference type="Proteomes" id="UP001216907">
    <property type="component" value="Unassembled WGS sequence"/>
</dbReference>
<evidence type="ECO:0000256" key="1">
    <source>
        <dbReference type="SAM" id="MobiDB-lite"/>
    </source>
</evidence>
<organism evidence="3 4">
    <name type="scientific">Paludisphaera mucosa</name>
    <dbReference type="NCBI Taxonomy" id="3030827"/>
    <lineage>
        <taxon>Bacteria</taxon>
        <taxon>Pseudomonadati</taxon>
        <taxon>Planctomycetota</taxon>
        <taxon>Planctomycetia</taxon>
        <taxon>Isosphaerales</taxon>
        <taxon>Isosphaeraceae</taxon>
        <taxon>Paludisphaera</taxon>
    </lineage>
</organism>
<dbReference type="PANTHER" id="PTHR34219">
    <property type="entry name" value="IRON-REGULATED INNER MEMBRANE PROTEIN-RELATED"/>
    <property type="match status" value="1"/>
</dbReference>
<dbReference type="RefSeq" id="WP_277861524.1">
    <property type="nucleotide sequence ID" value="NZ_JARRAG010000002.1"/>
</dbReference>
<evidence type="ECO:0000256" key="2">
    <source>
        <dbReference type="SAM" id="Phobius"/>
    </source>
</evidence>
<feature type="transmembrane region" description="Helical" evidence="2">
    <location>
        <begin position="24"/>
        <end position="48"/>
    </location>
</feature>
<feature type="transmembrane region" description="Helical" evidence="2">
    <location>
        <begin position="420"/>
        <end position="447"/>
    </location>
</feature>
<feature type="region of interest" description="Disordered" evidence="1">
    <location>
        <begin position="254"/>
        <end position="276"/>
    </location>
</feature>
<protein>
    <submittedName>
        <fullName evidence="3">PepSY domain-containing protein</fullName>
    </submittedName>
</protein>
<keyword evidence="4" id="KW-1185">Reference proteome</keyword>
<feature type="transmembrane region" description="Helical" evidence="2">
    <location>
        <begin position="152"/>
        <end position="173"/>
    </location>
</feature>
<keyword evidence="2" id="KW-1133">Transmembrane helix</keyword>
<gene>
    <name evidence="3" type="ORF">PZE19_15425</name>
</gene>
<feature type="transmembrane region" description="Helical" evidence="2">
    <location>
        <begin position="205"/>
        <end position="225"/>
    </location>
</feature>
<dbReference type="Pfam" id="PF03929">
    <property type="entry name" value="PepSY_TM"/>
    <property type="match status" value="1"/>
</dbReference>
<name>A0ABT6FC59_9BACT</name>
<feature type="transmembrane region" description="Helical" evidence="2">
    <location>
        <begin position="379"/>
        <end position="400"/>
    </location>
</feature>
<dbReference type="PANTHER" id="PTHR34219:SF1">
    <property type="entry name" value="PEPSY DOMAIN-CONTAINING PROTEIN"/>
    <property type="match status" value="1"/>
</dbReference>
<dbReference type="InterPro" id="IPR005625">
    <property type="entry name" value="PepSY-ass_TM"/>
</dbReference>
<proteinExistence type="predicted"/>
<evidence type="ECO:0000313" key="3">
    <source>
        <dbReference type="EMBL" id="MDG3005178.1"/>
    </source>
</evidence>
<accession>A0ABT6FC59</accession>
<evidence type="ECO:0000313" key="4">
    <source>
        <dbReference type="Proteomes" id="UP001216907"/>
    </source>
</evidence>